<gene>
    <name evidence="6" type="ORF">SAMN02744124_04081</name>
</gene>
<dbReference type="EMBL" id="FXAE01000065">
    <property type="protein sequence ID" value="SMF62939.1"/>
    <property type="molecule type" value="Genomic_DNA"/>
</dbReference>
<evidence type="ECO:0000313" key="7">
    <source>
        <dbReference type="Proteomes" id="UP000192939"/>
    </source>
</evidence>
<keyword evidence="3 5" id="KW-0663">Pyridoxal phosphate</keyword>
<organism evidence="6 7">
    <name type="scientific">Paenibacillus barengoltzii J12</name>
    <dbReference type="NCBI Taxonomy" id="935846"/>
    <lineage>
        <taxon>Bacteria</taxon>
        <taxon>Bacillati</taxon>
        <taxon>Bacillota</taxon>
        <taxon>Bacilli</taxon>
        <taxon>Bacillales</taxon>
        <taxon>Paenibacillaceae</taxon>
        <taxon>Paenibacillus</taxon>
    </lineage>
</organism>
<evidence type="ECO:0000313" key="6">
    <source>
        <dbReference type="EMBL" id="SMF62939.1"/>
    </source>
</evidence>
<keyword evidence="7" id="KW-1185">Reference proteome</keyword>
<protein>
    <submittedName>
        <fullName evidence="6">4-amino-4-deoxychorismate lyase</fullName>
    </submittedName>
</protein>
<dbReference type="RefSeq" id="WP_085170896.1">
    <property type="nucleotide sequence ID" value="NZ_FXAE01000065.1"/>
</dbReference>
<evidence type="ECO:0000256" key="4">
    <source>
        <dbReference type="RuleBase" id="RU004106"/>
    </source>
</evidence>
<proteinExistence type="inferred from homology"/>
<evidence type="ECO:0000256" key="1">
    <source>
        <dbReference type="ARBA" id="ARBA00001933"/>
    </source>
</evidence>
<comment type="caution">
    <text evidence="6">The sequence shown here is derived from an EMBL/GenBank/DDBJ whole genome shotgun (WGS) entry which is preliminary data.</text>
</comment>
<dbReference type="InterPro" id="IPR043132">
    <property type="entry name" value="BCAT-like_C"/>
</dbReference>
<dbReference type="InterPro" id="IPR001544">
    <property type="entry name" value="Aminotrans_IV"/>
</dbReference>
<dbReference type="PANTHER" id="PTHR42743">
    <property type="entry name" value="AMINO-ACID AMINOTRANSFERASE"/>
    <property type="match status" value="1"/>
</dbReference>
<name>A0ABY1M2S6_9BACL</name>
<dbReference type="InterPro" id="IPR050571">
    <property type="entry name" value="Class-IV_PLP-Dep_Aminotrnsfr"/>
</dbReference>
<evidence type="ECO:0000256" key="2">
    <source>
        <dbReference type="ARBA" id="ARBA00009320"/>
    </source>
</evidence>
<comment type="similarity">
    <text evidence="2 4">Belongs to the class-IV pyridoxal-phosphate-dependent aminotransferase family.</text>
</comment>
<keyword evidence="6" id="KW-0456">Lyase</keyword>
<evidence type="ECO:0000256" key="3">
    <source>
        <dbReference type="ARBA" id="ARBA00022898"/>
    </source>
</evidence>
<dbReference type="Gene3D" id="3.30.470.10">
    <property type="match status" value="1"/>
</dbReference>
<sequence length="327" mass="35725">MNYIGVDGVPTPADQAVISVMDHGFMYGLGLFETFRTYGGRPFLLEQHLQRLEAGCKALGIAHQVDHGRVEAEIAELLARNGLDEGYIRYTVTAGEGPLGLPVGDYEKPRVVIYVKPLPDPGETLYTDGKPLWRLTTPRNTPEGEVRFKSLHYMNNVLAKRELARLEREALQTADAPAANAQPHVHGRRSVAVPAEGLLLTADGWLAEGIVSNVFFARNGRLYTPDVETGILPGVTRAKVLELAAEQGIAAEEGRYTWDELLAADEVFLTNSIQELMPVTELVESDQPGGRGSLRRTVGTGRIGPMTCLLLGKYREKARSGDAADHL</sequence>
<comment type="cofactor">
    <cofactor evidence="1 5">
        <name>pyridoxal 5'-phosphate</name>
        <dbReference type="ChEBI" id="CHEBI:597326"/>
    </cofactor>
</comment>
<dbReference type="PANTHER" id="PTHR42743:SF11">
    <property type="entry name" value="AMINODEOXYCHORISMATE LYASE"/>
    <property type="match status" value="1"/>
</dbReference>
<dbReference type="Gene3D" id="3.20.10.10">
    <property type="entry name" value="D-amino Acid Aminotransferase, subunit A, domain 2"/>
    <property type="match status" value="1"/>
</dbReference>
<dbReference type="PROSITE" id="PS00770">
    <property type="entry name" value="AA_TRANSFER_CLASS_4"/>
    <property type="match status" value="1"/>
</dbReference>
<dbReference type="SUPFAM" id="SSF56752">
    <property type="entry name" value="D-aminoacid aminotransferase-like PLP-dependent enzymes"/>
    <property type="match status" value="2"/>
</dbReference>
<dbReference type="InterPro" id="IPR036038">
    <property type="entry name" value="Aminotransferase-like"/>
</dbReference>
<reference evidence="6 7" key="1">
    <citation type="submission" date="2017-04" db="EMBL/GenBank/DDBJ databases">
        <authorList>
            <person name="Varghese N."/>
            <person name="Submissions S."/>
        </authorList>
    </citation>
    <scope>NUCLEOTIDE SEQUENCE [LARGE SCALE GENOMIC DNA]</scope>
    <source>
        <strain evidence="6 7">J12</strain>
    </source>
</reference>
<accession>A0ABY1M2S6</accession>
<dbReference type="CDD" id="cd00449">
    <property type="entry name" value="PLPDE_IV"/>
    <property type="match status" value="1"/>
</dbReference>
<evidence type="ECO:0000256" key="5">
    <source>
        <dbReference type="RuleBase" id="RU004516"/>
    </source>
</evidence>
<dbReference type="InterPro" id="IPR018300">
    <property type="entry name" value="Aminotrans_IV_CS"/>
</dbReference>
<dbReference type="InterPro" id="IPR043131">
    <property type="entry name" value="BCAT-like_N"/>
</dbReference>
<dbReference type="Proteomes" id="UP000192939">
    <property type="component" value="Unassembled WGS sequence"/>
</dbReference>
<dbReference type="Pfam" id="PF01063">
    <property type="entry name" value="Aminotran_4"/>
    <property type="match status" value="2"/>
</dbReference>
<dbReference type="GO" id="GO:0016829">
    <property type="term" value="F:lyase activity"/>
    <property type="evidence" value="ECO:0007669"/>
    <property type="project" value="UniProtKB-KW"/>
</dbReference>